<dbReference type="AlphaFoldDB" id="A0A7R9A8X7"/>
<proteinExistence type="predicted"/>
<organism evidence="2">
    <name type="scientific">Darwinula stevensoni</name>
    <dbReference type="NCBI Taxonomy" id="69355"/>
    <lineage>
        <taxon>Eukaryota</taxon>
        <taxon>Metazoa</taxon>
        <taxon>Ecdysozoa</taxon>
        <taxon>Arthropoda</taxon>
        <taxon>Crustacea</taxon>
        <taxon>Oligostraca</taxon>
        <taxon>Ostracoda</taxon>
        <taxon>Podocopa</taxon>
        <taxon>Podocopida</taxon>
        <taxon>Darwinulocopina</taxon>
        <taxon>Darwinuloidea</taxon>
        <taxon>Darwinulidae</taxon>
        <taxon>Darwinula</taxon>
    </lineage>
</organism>
<keyword evidence="3" id="KW-1185">Reference proteome</keyword>
<protein>
    <submittedName>
        <fullName evidence="2">Uncharacterized protein</fullName>
    </submittedName>
</protein>
<evidence type="ECO:0000313" key="3">
    <source>
        <dbReference type="Proteomes" id="UP000677054"/>
    </source>
</evidence>
<keyword evidence="1" id="KW-1133">Transmembrane helix</keyword>
<gene>
    <name evidence="2" type="ORF">DSTB1V02_LOCUS9474</name>
</gene>
<accession>A0A7R9A8X7</accession>
<reference evidence="2" key="1">
    <citation type="submission" date="2020-11" db="EMBL/GenBank/DDBJ databases">
        <authorList>
            <person name="Tran Van P."/>
        </authorList>
    </citation>
    <scope>NUCLEOTIDE SEQUENCE</scope>
</reference>
<keyword evidence="1" id="KW-0812">Transmembrane</keyword>
<evidence type="ECO:0000256" key="1">
    <source>
        <dbReference type="SAM" id="Phobius"/>
    </source>
</evidence>
<dbReference type="InterPro" id="IPR037272">
    <property type="entry name" value="SNS_sf"/>
</dbReference>
<keyword evidence="1" id="KW-0472">Membrane</keyword>
<sequence>MLITLGLDSAFVIVENISSHIMGGTFIMNFLDYYAEAPRKIFMQAIVLVSVVYFYGIENFLSGEFHETEFLFSRMSKATCPSDDSASSGSLLLWTWAIHYD</sequence>
<dbReference type="Proteomes" id="UP000677054">
    <property type="component" value="Unassembled WGS sequence"/>
</dbReference>
<dbReference type="EMBL" id="LR901960">
    <property type="protein sequence ID" value="CAD7249686.1"/>
    <property type="molecule type" value="Genomic_DNA"/>
</dbReference>
<evidence type="ECO:0000313" key="2">
    <source>
        <dbReference type="EMBL" id="CAD7249686.1"/>
    </source>
</evidence>
<name>A0A7R9A8X7_9CRUS</name>
<feature type="transmembrane region" description="Helical" evidence="1">
    <location>
        <begin position="41"/>
        <end position="61"/>
    </location>
</feature>
<dbReference type="SUPFAM" id="SSF161070">
    <property type="entry name" value="SNF-like"/>
    <property type="match status" value="1"/>
</dbReference>
<dbReference type="EMBL" id="CAJPEV010002443">
    <property type="protein sequence ID" value="CAG0896897.1"/>
    <property type="molecule type" value="Genomic_DNA"/>
</dbReference>